<dbReference type="GeneID" id="102573609"/>
<comment type="caution">
    <text evidence="19">The sequence shown here is derived from an EMBL/GenBank/DDBJ whole genome shotgun (WGS) entry which is preliminary data.</text>
</comment>
<dbReference type="FunFam" id="1.10.405.10:FF:000004">
    <property type="entry name" value="Amine oxidase"/>
    <property type="match status" value="1"/>
</dbReference>
<dbReference type="Gene3D" id="1.10.10.1620">
    <property type="match status" value="1"/>
</dbReference>
<protein>
    <recommendedName>
        <fullName evidence="16">Amine oxidase</fullName>
        <ecNumber evidence="16">1.4.3.-</ecNumber>
    </recommendedName>
</protein>
<dbReference type="GO" id="GO:0005576">
    <property type="term" value="C:extracellular region"/>
    <property type="evidence" value="ECO:0007669"/>
    <property type="project" value="UniProtKB-SubCell"/>
</dbReference>
<feature type="chain" id="PRO_5007586717" description="Amine oxidase" evidence="17">
    <location>
        <begin position="20"/>
        <end position="507"/>
    </location>
</feature>
<dbReference type="SUPFAM" id="SSF51905">
    <property type="entry name" value="FAD/NAD(P)-binding domain"/>
    <property type="match status" value="1"/>
</dbReference>
<keyword evidence="13" id="KW-1199">Hemostasis impairing toxin</keyword>
<keyword evidence="5" id="KW-0929">Antimicrobial</keyword>
<evidence type="ECO:0000256" key="4">
    <source>
        <dbReference type="ARBA" id="ARBA00022525"/>
    </source>
</evidence>
<keyword evidence="9 16" id="KW-0560">Oxidoreductase</keyword>
<keyword evidence="12" id="KW-0325">Glycoprotein</keyword>
<comment type="similarity">
    <text evidence="3">Belongs to the flavin monoamine oxidase family. FIG1 subfamily.</text>
</comment>
<dbReference type="GO" id="GO:0009063">
    <property type="term" value="P:amino acid catabolic process"/>
    <property type="evidence" value="ECO:0007669"/>
    <property type="project" value="TreeGrafter"/>
</dbReference>
<evidence type="ECO:0000256" key="10">
    <source>
        <dbReference type="ARBA" id="ARBA00023022"/>
    </source>
</evidence>
<evidence type="ECO:0000256" key="9">
    <source>
        <dbReference type="ARBA" id="ARBA00023002"/>
    </source>
</evidence>
<dbReference type="GO" id="GO:0001716">
    <property type="term" value="F:L-amino-acid oxidase activity"/>
    <property type="evidence" value="ECO:0007669"/>
    <property type="project" value="UniProtKB-EC"/>
</dbReference>
<proteinExistence type="inferred from homology"/>
<dbReference type="PANTHER" id="PTHR10742">
    <property type="entry name" value="FLAVIN MONOAMINE OXIDASE"/>
    <property type="match status" value="1"/>
</dbReference>
<dbReference type="OrthoDB" id="5046242at2759"/>
<dbReference type="PhylomeDB" id="A0A151P6W3"/>
<dbReference type="Gene3D" id="3.50.50.60">
    <property type="entry name" value="FAD/NAD(P)-binding domain"/>
    <property type="match status" value="1"/>
</dbReference>
<feature type="binding site" evidence="15">
    <location>
        <position position="479"/>
    </location>
    <ligand>
        <name>FAD</name>
        <dbReference type="ChEBI" id="CHEBI:57692"/>
    </ligand>
</feature>
<feature type="binding site" evidence="15">
    <location>
        <position position="281"/>
    </location>
    <ligand>
        <name>FAD</name>
        <dbReference type="ChEBI" id="CHEBI:57692"/>
    </ligand>
</feature>
<dbReference type="Pfam" id="PF01593">
    <property type="entry name" value="Amino_oxidase"/>
    <property type="match status" value="1"/>
</dbReference>
<feature type="binding site" evidence="15">
    <location>
        <position position="111"/>
    </location>
    <ligand>
        <name>substrate</name>
    </ligand>
</feature>
<keyword evidence="11" id="KW-1015">Disulfide bond</keyword>
<comment type="subcellular location">
    <subcellularLocation>
        <location evidence="2">Secreted</location>
    </subcellularLocation>
</comment>
<evidence type="ECO:0000313" key="20">
    <source>
        <dbReference type="Proteomes" id="UP000050525"/>
    </source>
</evidence>
<evidence type="ECO:0000256" key="14">
    <source>
        <dbReference type="ARBA" id="ARBA00047637"/>
    </source>
</evidence>
<dbReference type="InterPro" id="IPR050281">
    <property type="entry name" value="Flavin_monoamine_oxidase"/>
</dbReference>
<evidence type="ECO:0000256" key="12">
    <source>
        <dbReference type="ARBA" id="ARBA00023180"/>
    </source>
</evidence>
<dbReference type="KEGG" id="amj:102573609"/>
<evidence type="ECO:0000256" key="7">
    <source>
        <dbReference type="ARBA" id="ARBA00022656"/>
    </source>
</evidence>
<organism evidence="19 20">
    <name type="scientific">Alligator mississippiensis</name>
    <name type="common">American alligator</name>
    <dbReference type="NCBI Taxonomy" id="8496"/>
    <lineage>
        <taxon>Eukaryota</taxon>
        <taxon>Metazoa</taxon>
        <taxon>Chordata</taxon>
        <taxon>Craniata</taxon>
        <taxon>Vertebrata</taxon>
        <taxon>Euteleostomi</taxon>
        <taxon>Archelosauria</taxon>
        <taxon>Archosauria</taxon>
        <taxon>Crocodylia</taxon>
        <taxon>Alligatoridae</taxon>
        <taxon>Alligatorinae</taxon>
        <taxon>Alligator</taxon>
    </lineage>
</organism>
<feature type="domain" description="Amine oxidase" evidence="18">
    <location>
        <begin position="64"/>
        <end position="499"/>
    </location>
</feature>
<dbReference type="InterPro" id="IPR001613">
    <property type="entry name" value="Flavin_amine_oxidase"/>
</dbReference>
<dbReference type="EMBL" id="AKHW03000665">
    <property type="protein sequence ID" value="KYO44806.1"/>
    <property type="molecule type" value="Genomic_DNA"/>
</dbReference>
<feature type="binding site" evidence="15">
    <location>
        <position position="65"/>
    </location>
    <ligand>
        <name>FAD</name>
        <dbReference type="ChEBI" id="CHEBI:57692"/>
    </ligand>
</feature>
<sequence length="507" mass="56894">MYQFFFLQILLLVTVPSLGFDFSKVKDLKKCFVDPDYEKLVNIAQRGLGQKCNSKKVVIVGAGISGLTAAKLLKDAGCQVSILEASDRVGGRIMTHHQAGEDWYVELGPMRLPKTHRIVRTFIEKLKLNLNPFAQSHENGWYFINGIRARAKDVIRNPGILNYTVNESEKGKSAAQLYSEAMYKAVEKLYKWNCNEIWGKYDTFSTKEYLIKEGGLSRGAVQMIGDLMNRDSSFHISFLSSVTEYVAFLQVGFDEITGGFSNLPRAFHKSLPGVVRFNSPVVKIARNGDGATVYYRTVNTKGVSSVTADYVLVTATARAARLIQFQPTLSYNKTDALRSIHYAAATKIALICTEKFWEKDGIPGGQSITDQPARFIYYPDHKFPSGLGVILASYTVNDDAEFFTSLSNERCLDVVLDDLAAVHNISKAYLQRVCKRHVVKKWNMDEYAMGAFAAFTPYQFIDFYKVLFENEGRIHFAGEHTGFPHAWIDTAMLSALKASLNIYKGVH</sequence>
<feature type="binding site" evidence="15">
    <location>
        <begin position="108"/>
        <end position="111"/>
    </location>
    <ligand>
        <name>FAD</name>
        <dbReference type="ChEBI" id="CHEBI:57692"/>
    </ligand>
</feature>
<dbReference type="InterPro" id="IPR002937">
    <property type="entry name" value="Amino_oxidase"/>
</dbReference>
<evidence type="ECO:0000259" key="18">
    <source>
        <dbReference type="Pfam" id="PF01593"/>
    </source>
</evidence>
<keyword evidence="4" id="KW-0964">Secreted</keyword>
<dbReference type="PRINTS" id="PR00757">
    <property type="entry name" value="AMINEOXDASEF"/>
</dbReference>
<dbReference type="AlphaFoldDB" id="A0A151P6W3"/>
<evidence type="ECO:0000256" key="5">
    <source>
        <dbReference type="ARBA" id="ARBA00022529"/>
    </source>
</evidence>
<comment type="cofactor">
    <cofactor evidence="1 16">
        <name>FAD</name>
        <dbReference type="ChEBI" id="CHEBI:57692"/>
    </cofactor>
</comment>
<evidence type="ECO:0000256" key="16">
    <source>
        <dbReference type="RuleBase" id="RU362067"/>
    </source>
</evidence>
<evidence type="ECO:0000256" key="11">
    <source>
        <dbReference type="ARBA" id="ARBA00023157"/>
    </source>
</evidence>
<comment type="catalytic activity">
    <reaction evidence="14">
        <text>an L-alpha-amino acid + O2 + H2O = a 2-oxocarboxylate + H2O2 + NH4(+)</text>
        <dbReference type="Rhea" id="RHEA:13781"/>
        <dbReference type="ChEBI" id="CHEBI:15377"/>
        <dbReference type="ChEBI" id="CHEBI:15379"/>
        <dbReference type="ChEBI" id="CHEBI:16240"/>
        <dbReference type="ChEBI" id="CHEBI:28938"/>
        <dbReference type="ChEBI" id="CHEBI:35179"/>
        <dbReference type="ChEBI" id="CHEBI:59869"/>
        <dbReference type="EC" id="1.4.3.2"/>
    </reaction>
</comment>
<dbReference type="eggNOG" id="KOG0029">
    <property type="taxonomic scope" value="Eukaryota"/>
</dbReference>
<evidence type="ECO:0000256" key="6">
    <source>
        <dbReference type="ARBA" id="ARBA00022630"/>
    </source>
</evidence>
<evidence type="ECO:0000256" key="2">
    <source>
        <dbReference type="ARBA" id="ARBA00004613"/>
    </source>
</evidence>
<keyword evidence="10" id="KW-0044">Antibiotic</keyword>
<evidence type="ECO:0000256" key="15">
    <source>
        <dbReference type="PIRSR" id="PIRSR601613-1"/>
    </source>
</evidence>
<dbReference type="Gene3D" id="1.10.405.10">
    <property type="entry name" value="Guanine Nucleotide Dissociation Inhibitor, domain 1"/>
    <property type="match status" value="1"/>
</dbReference>
<evidence type="ECO:0000256" key="8">
    <source>
        <dbReference type="ARBA" id="ARBA00022827"/>
    </source>
</evidence>
<feature type="binding site" evidence="15">
    <location>
        <begin position="84"/>
        <end position="85"/>
    </location>
    <ligand>
        <name>FAD</name>
        <dbReference type="ChEBI" id="CHEBI:57692"/>
    </ligand>
</feature>
<evidence type="ECO:0000256" key="3">
    <source>
        <dbReference type="ARBA" id="ARBA00005465"/>
    </source>
</evidence>
<keyword evidence="20" id="KW-1185">Reference proteome</keyword>
<evidence type="ECO:0000256" key="1">
    <source>
        <dbReference type="ARBA" id="ARBA00001974"/>
    </source>
</evidence>
<dbReference type="GO" id="GO:0090729">
    <property type="term" value="F:toxin activity"/>
    <property type="evidence" value="ECO:0007669"/>
    <property type="project" value="UniProtKB-KW"/>
</dbReference>
<evidence type="ECO:0000256" key="17">
    <source>
        <dbReference type="SAM" id="SignalP"/>
    </source>
</evidence>
<feature type="signal peptide" evidence="17">
    <location>
        <begin position="1"/>
        <end position="19"/>
    </location>
</feature>
<keyword evidence="17" id="KW-0732">Signal</keyword>
<keyword evidence="6 16" id="KW-0285">Flavoprotein</keyword>
<keyword evidence="7" id="KW-0800">Toxin</keyword>
<reference evidence="19 20" key="1">
    <citation type="journal article" date="2012" name="Genome Biol.">
        <title>Sequencing three crocodilian genomes to illuminate the evolution of archosaurs and amniotes.</title>
        <authorList>
            <person name="St John J.A."/>
            <person name="Braun E.L."/>
            <person name="Isberg S.R."/>
            <person name="Miles L.G."/>
            <person name="Chong A.Y."/>
            <person name="Gongora J."/>
            <person name="Dalzell P."/>
            <person name="Moran C."/>
            <person name="Bed'hom B."/>
            <person name="Abzhanov A."/>
            <person name="Burgess S.C."/>
            <person name="Cooksey A.M."/>
            <person name="Castoe T.A."/>
            <person name="Crawford N.G."/>
            <person name="Densmore L.D."/>
            <person name="Drew J.C."/>
            <person name="Edwards S.V."/>
            <person name="Faircloth B.C."/>
            <person name="Fujita M.K."/>
            <person name="Greenwold M.J."/>
            <person name="Hoffmann F.G."/>
            <person name="Howard J.M."/>
            <person name="Iguchi T."/>
            <person name="Janes D.E."/>
            <person name="Khan S.Y."/>
            <person name="Kohno S."/>
            <person name="de Koning A.J."/>
            <person name="Lance S.L."/>
            <person name="McCarthy F.M."/>
            <person name="McCormack J.E."/>
            <person name="Merchant M.E."/>
            <person name="Peterson D.G."/>
            <person name="Pollock D.D."/>
            <person name="Pourmand N."/>
            <person name="Raney B.J."/>
            <person name="Roessler K.A."/>
            <person name="Sanford J.R."/>
            <person name="Sawyer R.H."/>
            <person name="Schmidt C.J."/>
            <person name="Triplett E.W."/>
            <person name="Tuberville T.D."/>
            <person name="Venegas-Anaya M."/>
            <person name="Howard J.T."/>
            <person name="Jarvis E.D."/>
            <person name="Guillette L.J.Jr."/>
            <person name="Glenn T.C."/>
            <person name="Green R.E."/>
            <person name="Ray D.A."/>
        </authorList>
    </citation>
    <scope>NUCLEOTIDE SEQUENCE [LARGE SCALE GENOMIC DNA]</scope>
    <source>
        <strain evidence="19">KSC_2009_1</strain>
    </source>
</reference>
<dbReference type="EC" id="1.4.3.-" evidence="16"/>
<gene>
    <name evidence="19" type="primary">IL4I1</name>
    <name evidence="19" type="ORF">Y1Q_0022905</name>
</gene>
<dbReference type="STRING" id="8496.A0A151P6W3"/>
<name>A0A151P6W3_ALLMI</name>
<dbReference type="InterPro" id="IPR036188">
    <property type="entry name" value="FAD/NAD-bd_sf"/>
</dbReference>
<keyword evidence="8 16" id="KW-0274">FAD</keyword>
<dbReference type="PANTHER" id="PTHR10742:SF355">
    <property type="entry name" value="AMINE OXIDASE"/>
    <property type="match status" value="1"/>
</dbReference>
<dbReference type="GO" id="GO:0042742">
    <property type="term" value="P:defense response to bacterium"/>
    <property type="evidence" value="ECO:0007669"/>
    <property type="project" value="UniProtKB-KW"/>
</dbReference>
<dbReference type="SUPFAM" id="SSF54373">
    <property type="entry name" value="FAD-linked reductases, C-terminal domain"/>
    <property type="match status" value="1"/>
</dbReference>
<evidence type="ECO:0000313" key="19">
    <source>
        <dbReference type="EMBL" id="KYO44806.1"/>
    </source>
</evidence>
<dbReference type="Proteomes" id="UP000050525">
    <property type="component" value="Unassembled WGS sequence"/>
</dbReference>
<accession>A0A151P6W3</accession>
<evidence type="ECO:0000256" key="13">
    <source>
        <dbReference type="ARBA" id="ARBA00023240"/>
    </source>
</evidence>
<dbReference type="Gene3D" id="3.90.660.10">
    <property type="match status" value="1"/>
</dbReference>